<gene>
    <name evidence="7" type="ORF">DOP62_12015</name>
</gene>
<dbReference type="SUPFAM" id="SSF90002">
    <property type="entry name" value="Hypothetical protein YjiA, C-terminal domain"/>
    <property type="match status" value="1"/>
</dbReference>
<dbReference type="InterPro" id="IPR011629">
    <property type="entry name" value="CobW-like_C"/>
</dbReference>
<evidence type="ECO:0000313" key="8">
    <source>
        <dbReference type="Proteomes" id="UP000267249"/>
    </source>
</evidence>
<comment type="catalytic activity">
    <reaction evidence="5">
        <text>GTP + H2O = GDP + phosphate + H(+)</text>
        <dbReference type="Rhea" id="RHEA:19669"/>
        <dbReference type="ChEBI" id="CHEBI:15377"/>
        <dbReference type="ChEBI" id="CHEBI:15378"/>
        <dbReference type="ChEBI" id="CHEBI:37565"/>
        <dbReference type="ChEBI" id="CHEBI:43474"/>
        <dbReference type="ChEBI" id="CHEBI:58189"/>
    </reaction>
    <physiologicalReaction direction="left-to-right" evidence="5">
        <dbReference type="Rhea" id="RHEA:19670"/>
    </physiologicalReaction>
</comment>
<keyword evidence="2" id="KW-0378">Hydrolase</keyword>
<feature type="domain" description="CobW C-terminal" evidence="6">
    <location>
        <begin position="235"/>
        <end position="323"/>
    </location>
</feature>
<keyword evidence="1" id="KW-0547">Nucleotide-binding</keyword>
<evidence type="ECO:0000256" key="4">
    <source>
        <dbReference type="ARBA" id="ARBA00034320"/>
    </source>
</evidence>
<dbReference type="SMART" id="SM00833">
    <property type="entry name" value="CobW_C"/>
    <property type="match status" value="1"/>
</dbReference>
<dbReference type="Gene3D" id="3.30.1220.10">
    <property type="entry name" value="CobW-like, C-terminal domain"/>
    <property type="match status" value="1"/>
</dbReference>
<evidence type="ECO:0000313" key="7">
    <source>
        <dbReference type="EMBL" id="WVS92516.1"/>
    </source>
</evidence>
<evidence type="ECO:0000256" key="1">
    <source>
        <dbReference type="ARBA" id="ARBA00022741"/>
    </source>
</evidence>
<evidence type="ECO:0000256" key="2">
    <source>
        <dbReference type="ARBA" id="ARBA00022801"/>
    </source>
</evidence>
<dbReference type="RefSeq" id="WP_370538818.1">
    <property type="nucleotide sequence ID" value="NZ_CP030139.2"/>
</dbReference>
<dbReference type="Pfam" id="PF02492">
    <property type="entry name" value="cobW"/>
    <property type="match status" value="1"/>
</dbReference>
<evidence type="ECO:0000259" key="6">
    <source>
        <dbReference type="SMART" id="SM00833"/>
    </source>
</evidence>
<evidence type="ECO:0000256" key="5">
    <source>
        <dbReference type="ARBA" id="ARBA00049117"/>
    </source>
</evidence>
<dbReference type="Proteomes" id="UP000267249">
    <property type="component" value="Chromosome"/>
</dbReference>
<protein>
    <submittedName>
        <fullName evidence="7">GTP-binding protein</fullName>
    </submittedName>
</protein>
<dbReference type="InterPro" id="IPR003495">
    <property type="entry name" value="CobW/HypB/UreG_nucleotide-bd"/>
</dbReference>
<dbReference type="InterPro" id="IPR027417">
    <property type="entry name" value="P-loop_NTPase"/>
</dbReference>
<dbReference type="GO" id="GO:0000166">
    <property type="term" value="F:nucleotide binding"/>
    <property type="evidence" value="ECO:0007669"/>
    <property type="project" value="UniProtKB-KW"/>
</dbReference>
<dbReference type="PANTHER" id="PTHR13748:SF59">
    <property type="entry name" value="COBW C-TERMINAL DOMAIN-CONTAINING PROTEIN"/>
    <property type="match status" value="1"/>
</dbReference>
<dbReference type="Gene3D" id="3.40.50.300">
    <property type="entry name" value="P-loop containing nucleotide triphosphate hydrolases"/>
    <property type="match status" value="1"/>
</dbReference>
<name>A0AAQ3MC61_SYNEL</name>
<dbReference type="GO" id="GO:0016787">
    <property type="term" value="F:hydrolase activity"/>
    <property type="evidence" value="ECO:0007669"/>
    <property type="project" value="UniProtKB-KW"/>
</dbReference>
<proteinExistence type="inferred from homology"/>
<comment type="similarity">
    <text evidence="4">Belongs to the SIMIBI class G3E GTPase family. ZNG1 subfamily.</text>
</comment>
<dbReference type="SUPFAM" id="SSF52540">
    <property type="entry name" value="P-loop containing nucleoside triphosphate hydrolases"/>
    <property type="match status" value="1"/>
</dbReference>
<keyword evidence="3" id="KW-0143">Chaperone</keyword>
<organism evidence="7 8">
    <name type="scientific">Synechococcus elongatus PCC 11801</name>
    <dbReference type="NCBI Taxonomy" id="2219813"/>
    <lineage>
        <taxon>Bacteria</taxon>
        <taxon>Bacillati</taxon>
        <taxon>Cyanobacteriota</taxon>
        <taxon>Cyanophyceae</taxon>
        <taxon>Synechococcales</taxon>
        <taxon>Synechococcaceae</taxon>
        <taxon>Synechococcus</taxon>
    </lineage>
</organism>
<sequence>MKLQSKVRPQEKIPILILTGFLGSGKTTLLNYLLKNYQDQKIAVLMNELGDLDIDSQLLVQVDQNLIQLSNGCICCSINGSLVSSIQELIEREETINLLVIEASGVADPLPIILTILGTNLRDRCQLETILTLIDAENFLNALEESEVAQKQIVYGDLLMINKTDLVEEEQVLMIESKIRQLKREPRILKCQNSVIPLSLLFNPHLAGDRFESLMEELQINHHEHHSHSELNDGFQAVTYERTAPFRIRDFQLWIDQQMPRQVYRAKGWLWLKESYQRYLFQLSGTRITMEDDTWPGEQKTQLVFIGRNLDPNIIHHQLDQILIREPLNL</sequence>
<evidence type="ECO:0000256" key="3">
    <source>
        <dbReference type="ARBA" id="ARBA00023186"/>
    </source>
</evidence>
<dbReference type="CDD" id="cd03112">
    <property type="entry name" value="CobW-like"/>
    <property type="match status" value="1"/>
</dbReference>
<dbReference type="InterPro" id="IPR051316">
    <property type="entry name" value="Zinc-reg_GTPase_activator"/>
</dbReference>
<dbReference type="Pfam" id="PF07683">
    <property type="entry name" value="CobW_C"/>
    <property type="match status" value="1"/>
</dbReference>
<dbReference type="EMBL" id="CP030139">
    <property type="protein sequence ID" value="WVS92516.1"/>
    <property type="molecule type" value="Genomic_DNA"/>
</dbReference>
<dbReference type="AlphaFoldDB" id="A0AAQ3MC61"/>
<accession>A0AAQ3MC61</accession>
<dbReference type="InterPro" id="IPR036627">
    <property type="entry name" value="CobW-likC_sf"/>
</dbReference>
<dbReference type="PANTHER" id="PTHR13748">
    <property type="entry name" value="COBW-RELATED"/>
    <property type="match status" value="1"/>
</dbReference>
<reference evidence="7 8" key="1">
    <citation type="journal article" date="2018" name="Sci. Rep.">
        <title>Genome Features and Biochemical Characteristics of a Robust, Fast Growing and Naturally Transformable Cyanobacterium Synechococcus elongatus PCC 11801 Isolated from India.</title>
        <authorList>
            <person name="Jaiswal D."/>
            <person name="Sengupta A."/>
            <person name="Sohoni S."/>
            <person name="Sengupta S."/>
            <person name="Phadnavis A.G."/>
            <person name="Pakrasi H.B."/>
            <person name="Wangikar P.P."/>
        </authorList>
    </citation>
    <scope>NUCLEOTIDE SEQUENCE [LARGE SCALE GENOMIC DNA]</scope>
    <source>
        <strain evidence="7 8">PCC 11801</strain>
    </source>
</reference>